<dbReference type="EMBL" id="LAZR01001089">
    <property type="protein sequence ID" value="KKN50919.1"/>
    <property type="molecule type" value="Genomic_DNA"/>
</dbReference>
<evidence type="ECO:0000313" key="2">
    <source>
        <dbReference type="EMBL" id="KKN50919.1"/>
    </source>
</evidence>
<keyword evidence="1" id="KW-0472">Membrane</keyword>
<evidence type="ECO:0008006" key="3">
    <source>
        <dbReference type="Google" id="ProtNLM"/>
    </source>
</evidence>
<comment type="caution">
    <text evidence="2">The sequence shown here is derived from an EMBL/GenBank/DDBJ whole genome shotgun (WGS) entry which is preliminary data.</text>
</comment>
<name>A0A0F9R7Z3_9ZZZZ</name>
<sequence>MKANKWFILYALGTLLLVSGCLWGAGIISTPVPMYVGIVFIAIAVFCKGFTQDKERGK</sequence>
<keyword evidence="1" id="KW-0812">Transmembrane</keyword>
<evidence type="ECO:0000256" key="1">
    <source>
        <dbReference type="SAM" id="Phobius"/>
    </source>
</evidence>
<organism evidence="2">
    <name type="scientific">marine sediment metagenome</name>
    <dbReference type="NCBI Taxonomy" id="412755"/>
    <lineage>
        <taxon>unclassified sequences</taxon>
        <taxon>metagenomes</taxon>
        <taxon>ecological metagenomes</taxon>
    </lineage>
</organism>
<accession>A0A0F9R7Z3</accession>
<feature type="transmembrane region" description="Helical" evidence="1">
    <location>
        <begin position="34"/>
        <end position="51"/>
    </location>
</feature>
<keyword evidence="1" id="KW-1133">Transmembrane helix</keyword>
<dbReference type="PROSITE" id="PS51257">
    <property type="entry name" value="PROKAR_LIPOPROTEIN"/>
    <property type="match status" value="1"/>
</dbReference>
<dbReference type="AlphaFoldDB" id="A0A0F9R7Z3"/>
<proteinExistence type="predicted"/>
<reference evidence="2" key="1">
    <citation type="journal article" date="2015" name="Nature">
        <title>Complex archaea that bridge the gap between prokaryotes and eukaryotes.</title>
        <authorList>
            <person name="Spang A."/>
            <person name="Saw J.H."/>
            <person name="Jorgensen S.L."/>
            <person name="Zaremba-Niedzwiedzka K."/>
            <person name="Martijn J."/>
            <person name="Lind A.E."/>
            <person name="van Eijk R."/>
            <person name="Schleper C."/>
            <person name="Guy L."/>
            <person name="Ettema T.J."/>
        </authorList>
    </citation>
    <scope>NUCLEOTIDE SEQUENCE</scope>
</reference>
<gene>
    <name evidence="2" type="ORF">LCGC14_0627840</name>
</gene>
<protein>
    <recommendedName>
        <fullName evidence="3">Lipoprotein</fullName>
    </recommendedName>
</protein>